<feature type="non-terminal residue" evidence="2">
    <location>
        <position position="1"/>
    </location>
</feature>
<evidence type="ECO:0000259" key="1">
    <source>
        <dbReference type="Pfam" id="PF00329"/>
    </source>
</evidence>
<proteinExistence type="predicted"/>
<sequence>RLLLYEEFEGHPLRKDYPKERRQPLVGPRN</sequence>
<dbReference type="AlphaFoldDB" id="X0U4Y2"/>
<feature type="domain" description="NADH:ubiquinone oxidoreductase 30kDa subunit" evidence="1">
    <location>
        <begin position="1"/>
        <end position="22"/>
    </location>
</feature>
<dbReference type="GO" id="GO:0008137">
    <property type="term" value="F:NADH dehydrogenase (ubiquinone) activity"/>
    <property type="evidence" value="ECO:0007669"/>
    <property type="project" value="InterPro"/>
</dbReference>
<accession>X0U4Y2</accession>
<dbReference type="EMBL" id="BARS01029052">
    <property type="protein sequence ID" value="GAG00620.1"/>
    <property type="molecule type" value="Genomic_DNA"/>
</dbReference>
<reference evidence="2" key="1">
    <citation type="journal article" date="2014" name="Front. Microbiol.">
        <title>High frequency of phylogenetically diverse reductive dehalogenase-homologous genes in deep subseafloor sedimentary metagenomes.</title>
        <authorList>
            <person name="Kawai M."/>
            <person name="Futagami T."/>
            <person name="Toyoda A."/>
            <person name="Takaki Y."/>
            <person name="Nishi S."/>
            <person name="Hori S."/>
            <person name="Arai W."/>
            <person name="Tsubouchi T."/>
            <person name="Morono Y."/>
            <person name="Uchiyama I."/>
            <person name="Ito T."/>
            <person name="Fujiyama A."/>
            <person name="Inagaki F."/>
            <person name="Takami H."/>
        </authorList>
    </citation>
    <scope>NUCLEOTIDE SEQUENCE</scope>
    <source>
        <strain evidence="2">Expedition CK06-06</strain>
    </source>
</reference>
<dbReference type="Pfam" id="PF00329">
    <property type="entry name" value="Complex1_30kDa"/>
    <property type="match status" value="1"/>
</dbReference>
<dbReference type="SUPFAM" id="SSF143243">
    <property type="entry name" value="Nqo5-like"/>
    <property type="match status" value="1"/>
</dbReference>
<protein>
    <recommendedName>
        <fullName evidence="1">NADH:ubiquinone oxidoreductase 30kDa subunit domain-containing protein</fullName>
    </recommendedName>
</protein>
<dbReference type="InterPro" id="IPR001268">
    <property type="entry name" value="NADH_UbQ_OxRdtase_30kDa_su"/>
</dbReference>
<comment type="caution">
    <text evidence="2">The sequence shown here is derived from an EMBL/GenBank/DDBJ whole genome shotgun (WGS) entry which is preliminary data.</text>
</comment>
<gene>
    <name evidence="2" type="ORF">S01H1_45465</name>
</gene>
<dbReference type="InterPro" id="IPR037232">
    <property type="entry name" value="NADH_quin_OxRdtase_su_C/D-like"/>
</dbReference>
<organism evidence="2">
    <name type="scientific">marine sediment metagenome</name>
    <dbReference type="NCBI Taxonomy" id="412755"/>
    <lineage>
        <taxon>unclassified sequences</taxon>
        <taxon>metagenomes</taxon>
        <taxon>ecological metagenomes</taxon>
    </lineage>
</organism>
<name>X0U4Y2_9ZZZZ</name>
<evidence type="ECO:0000313" key="2">
    <source>
        <dbReference type="EMBL" id="GAG00620.1"/>
    </source>
</evidence>